<evidence type="ECO:0000313" key="2">
    <source>
        <dbReference type="Proteomes" id="UP000823913"/>
    </source>
</evidence>
<dbReference type="AlphaFoldDB" id="A0A9D1E5K1"/>
<evidence type="ECO:0000313" key="1">
    <source>
        <dbReference type="EMBL" id="HIR66828.1"/>
    </source>
</evidence>
<protein>
    <submittedName>
        <fullName evidence="1">Uncharacterized protein</fullName>
    </submittedName>
</protein>
<sequence>MIKNGKGGGNTRTGLVFEGKTDLATFLNTQPHYRVIEHDVYYDDGKVAEVYKKHAFYNIFLKRLDIDWTQYISKRLLPDDSIFVLLNNRLFIIECKHQEVAGSVDEKLQTCDFKKKQYKKLMAPANIDVEYIYLLDNWFRDPKYKDVLDYIQSVGCDYYFEYIPLNRMGLPVPPELISD</sequence>
<reference evidence="1" key="2">
    <citation type="journal article" date="2021" name="PeerJ">
        <title>Extensive microbial diversity within the chicken gut microbiome revealed by metagenomics and culture.</title>
        <authorList>
            <person name="Gilroy R."/>
            <person name="Ravi A."/>
            <person name="Getino M."/>
            <person name="Pursley I."/>
            <person name="Horton D.L."/>
            <person name="Alikhan N.F."/>
            <person name="Baker D."/>
            <person name="Gharbi K."/>
            <person name="Hall N."/>
            <person name="Watson M."/>
            <person name="Adriaenssens E.M."/>
            <person name="Foster-Nyarko E."/>
            <person name="Jarju S."/>
            <person name="Secka A."/>
            <person name="Antonio M."/>
            <person name="Oren A."/>
            <person name="Chaudhuri R.R."/>
            <person name="La Ragione R."/>
            <person name="Hildebrand F."/>
            <person name="Pallen M.J."/>
        </authorList>
    </citation>
    <scope>NUCLEOTIDE SEQUENCE</scope>
    <source>
        <strain evidence="1">ChiW16-3235</strain>
    </source>
</reference>
<dbReference type="Proteomes" id="UP000823913">
    <property type="component" value="Unassembled WGS sequence"/>
</dbReference>
<dbReference type="EMBL" id="DVHK01000052">
    <property type="protein sequence ID" value="HIR66828.1"/>
    <property type="molecule type" value="Genomic_DNA"/>
</dbReference>
<reference evidence="1" key="1">
    <citation type="submission" date="2020-10" db="EMBL/GenBank/DDBJ databases">
        <authorList>
            <person name="Gilroy R."/>
        </authorList>
    </citation>
    <scope>NUCLEOTIDE SEQUENCE</scope>
    <source>
        <strain evidence="1">ChiW16-3235</strain>
    </source>
</reference>
<proteinExistence type="predicted"/>
<gene>
    <name evidence="1" type="ORF">IAB94_02125</name>
</gene>
<comment type="caution">
    <text evidence="1">The sequence shown here is derived from an EMBL/GenBank/DDBJ whole genome shotgun (WGS) entry which is preliminary data.</text>
</comment>
<organism evidence="1 2">
    <name type="scientific">Candidatus Coproplasma avicola</name>
    <dbReference type="NCBI Taxonomy" id="2840744"/>
    <lineage>
        <taxon>Bacteria</taxon>
        <taxon>Bacillati</taxon>
        <taxon>Bacillota</taxon>
        <taxon>Clostridia</taxon>
        <taxon>Eubacteriales</taxon>
        <taxon>Candidatus Coproplasma</taxon>
    </lineage>
</organism>
<accession>A0A9D1E5K1</accession>
<name>A0A9D1E5K1_9FIRM</name>